<accession>A0A0M5L9G3</accession>
<dbReference type="Proteomes" id="UP000056502">
    <property type="component" value="Chromosome II"/>
</dbReference>
<evidence type="ECO:0000313" key="2">
    <source>
        <dbReference type="Proteomes" id="UP000056502"/>
    </source>
</evidence>
<reference evidence="1 2" key="1">
    <citation type="journal article" date="2015" name="Genome Announc.">
        <title>Whole-Genome Sequence of Leptospira interrogans Serovar Hardjo Subtype Hardjoprajitno Strain Norma, Isolated from Cattle in a Leptospirosis Outbreak in Brazil.</title>
        <authorList>
            <person name="Cosate M.R."/>
            <person name="Soares S.C."/>
            <person name="Mendes T.A."/>
            <person name="Raittz R.T."/>
            <person name="Moreira E.C."/>
            <person name="Leite R."/>
            <person name="Fernandes G.R."/>
            <person name="Haddad J.P."/>
            <person name="Ortega J.M."/>
        </authorList>
    </citation>
    <scope>NUCLEOTIDE SEQUENCE [LARGE SCALE GENOMIC DNA]</scope>
    <source>
        <strain evidence="1 2">Norma</strain>
    </source>
</reference>
<dbReference type="EMBL" id="CP012604">
    <property type="protein sequence ID" value="ALE41628.1"/>
    <property type="molecule type" value="Genomic_DNA"/>
</dbReference>
<evidence type="ECO:0000313" key="1">
    <source>
        <dbReference type="EMBL" id="ALE41628.1"/>
    </source>
</evidence>
<organism evidence="1">
    <name type="scientific">Leptospira interrogans serovar Hardjo str. Norma</name>
    <dbReference type="NCBI Taxonomy" id="1279460"/>
    <lineage>
        <taxon>Bacteria</taxon>
        <taxon>Pseudomonadati</taxon>
        <taxon>Spirochaetota</taxon>
        <taxon>Spirochaetia</taxon>
        <taxon>Leptospirales</taxon>
        <taxon>Leptospiraceae</taxon>
        <taxon>Leptospira</taxon>
    </lineage>
</organism>
<dbReference type="PATRIC" id="fig|1279460.3.peg.4602"/>
<sequence length="42" mass="5140">MISEKIIIRKLITKKIFDLNSSKEELDISFIPFYEYFLKKEK</sequence>
<gene>
    <name evidence="1" type="ORF">G436_4497</name>
</gene>
<name>A0A0M5L9G3_LEPIR</name>
<proteinExistence type="predicted"/>
<dbReference type="AlphaFoldDB" id="A0A0M5L9G3"/>
<protein>
    <submittedName>
        <fullName evidence="1">Uncharacterized protein</fullName>
    </submittedName>
</protein>